<dbReference type="InterPro" id="IPR001303">
    <property type="entry name" value="Aldolase_II/adducin_N"/>
</dbReference>
<evidence type="ECO:0000256" key="2">
    <source>
        <dbReference type="ARBA" id="ARBA00023239"/>
    </source>
</evidence>
<dbReference type="AlphaFoldDB" id="X0U5R7"/>
<sequence>MASLLDEFQQVGRDLYAAGLVSSHGGNMSVRQGEGLIVTSHGSRLGHLGEGDLVEVRLGSEPRVEPSMDLALHQAIYAAASEAEAVVHAHPRHAIALSLMGKEIRPQDLEGEHYLGVVAVVPRGENVAQALADALRQHKIVVVAGHGSYARGESLWQALQWTSVLEESAEVLWLLRVLRQEA</sequence>
<evidence type="ECO:0000313" key="4">
    <source>
        <dbReference type="EMBL" id="GAF83850.1"/>
    </source>
</evidence>
<gene>
    <name evidence="4" type="ORF">S01H1_01941</name>
</gene>
<dbReference type="SUPFAM" id="SSF53639">
    <property type="entry name" value="AraD/HMP-PK domain-like"/>
    <property type="match status" value="1"/>
</dbReference>
<dbReference type="Pfam" id="PF00596">
    <property type="entry name" value="Aldolase_II"/>
    <property type="match status" value="1"/>
</dbReference>
<dbReference type="InterPro" id="IPR050197">
    <property type="entry name" value="Aldolase_class_II_sugar_metab"/>
</dbReference>
<dbReference type="InterPro" id="IPR036409">
    <property type="entry name" value="Aldolase_II/adducin_N_sf"/>
</dbReference>
<name>X0U5R7_9ZZZZ</name>
<comment type="caution">
    <text evidence="4">The sequence shown here is derived from an EMBL/GenBank/DDBJ whole genome shotgun (WGS) entry which is preliminary data.</text>
</comment>
<dbReference type="GO" id="GO:0016832">
    <property type="term" value="F:aldehyde-lyase activity"/>
    <property type="evidence" value="ECO:0007669"/>
    <property type="project" value="TreeGrafter"/>
</dbReference>
<dbReference type="PANTHER" id="PTHR22789">
    <property type="entry name" value="FUCULOSE PHOSPHATE ALDOLASE"/>
    <property type="match status" value="1"/>
</dbReference>
<dbReference type="GO" id="GO:0005829">
    <property type="term" value="C:cytosol"/>
    <property type="evidence" value="ECO:0007669"/>
    <property type="project" value="TreeGrafter"/>
</dbReference>
<dbReference type="GO" id="GO:0019323">
    <property type="term" value="P:pentose catabolic process"/>
    <property type="evidence" value="ECO:0007669"/>
    <property type="project" value="TreeGrafter"/>
</dbReference>
<evidence type="ECO:0000256" key="1">
    <source>
        <dbReference type="ARBA" id="ARBA00022723"/>
    </source>
</evidence>
<dbReference type="SMART" id="SM01007">
    <property type="entry name" value="Aldolase_II"/>
    <property type="match status" value="1"/>
</dbReference>
<accession>X0U5R7</accession>
<dbReference type="PANTHER" id="PTHR22789:SF0">
    <property type="entry name" value="3-OXO-TETRONATE 4-PHOSPHATE DECARBOXYLASE-RELATED"/>
    <property type="match status" value="1"/>
</dbReference>
<organism evidence="4">
    <name type="scientific">marine sediment metagenome</name>
    <dbReference type="NCBI Taxonomy" id="412755"/>
    <lineage>
        <taxon>unclassified sequences</taxon>
        <taxon>metagenomes</taxon>
        <taxon>ecological metagenomes</taxon>
    </lineage>
</organism>
<protein>
    <recommendedName>
        <fullName evidence="3">Class II aldolase/adducin N-terminal domain-containing protein</fullName>
    </recommendedName>
</protein>
<keyword evidence="1" id="KW-0479">Metal-binding</keyword>
<evidence type="ECO:0000259" key="3">
    <source>
        <dbReference type="SMART" id="SM01007"/>
    </source>
</evidence>
<proteinExistence type="predicted"/>
<keyword evidence="2" id="KW-0456">Lyase</keyword>
<dbReference type="EMBL" id="BARS01000891">
    <property type="protein sequence ID" value="GAF83850.1"/>
    <property type="molecule type" value="Genomic_DNA"/>
</dbReference>
<feature type="domain" description="Class II aldolase/adducin N-terminal" evidence="3">
    <location>
        <begin position="6"/>
        <end position="173"/>
    </location>
</feature>
<dbReference type="GO" id="GO:0046872">
    <property type="term" value="F:metal ion binding"/>
    <property type="evidence" value="ECO:0007669"/>
    <property type="project" value="UniProtKB-KW"/>
</dbReference>
<dbReference type="Gene3D" id="3.40.225.10">
    <property type="entry name" value="Class II aldolase/adducin N-terminal domain"/>
    <property type="match status" value="1"/>
</dbReference>
<reference evidence="4" key="1">
    <citation type="journal article" date="2014" name="Front. Microbiol.">
        <title>High frequency of phylogenetically diverse reductive dehalogenase-homologous genes in deep subseafloor sedimentary metagenomes.</title>
        <authorList>
            <person name="Kawai M."/>
            <person name="Futagami T."/>
            <person name="Toyoda A."/>
            <person name="Takaki Y."/>
            <person name="Nishi S."/>
            <person name="Hori S."/>
            <person name="Arai W."/>
            <person name="Tsubouchi T."/>
            <person name="Morono Y."/>
            <person name="Uchiyama I."/>
            <person name="Ito T."/>
            <person name="Fujiyama A."/>
            <person name="Inagaki F."/>
            <person name="Takami H."/>
        </authorList>
    </citation>
    <scope>NUCLEOTIDE SEQUENCE</scope>
    <source>
        <strain evidence="4">Expedition CK06-06</strain>
    </source>
</reference>